<name>A3JX18_SAGS3</name>
<gene>
    <name evidence="2" type="ORF">SSE37_18652</name>
</gene>
<accession>A3JX18</accession>
<feature type="region of interest" description="Disordered" evidence="1">
    <location>
        <begin position="1"/>
        <end position="35"/>
    </location>
</feature>
<protein>
    <submittedName>
        <fullName evidence="2">Uncharacterized protein</fullName>
    </submittedName>
</protein>
<proteinExistence type="predicted"/>
<comment type="caution">
    <text evidence="2">The sequence shown here is derived from an EMBL/GenBank/DDBJ whole genome shotgun (WGS) entry which is preliminary data.</text>
</comment>
<keyword evidence="3" id="KW-1185">Reference proteome</keyword>
<dbReference type="EMBL" id="AAYA01000001">
    <property type="protein sequence ID" value="EBA10054.1"/>
    <property type="molecule type" value="Genomic_DNA"/>
</dbReference>
<evidence type="ECO:0000256" key="1">
    <source>
        <dbReference type="SAM" id="MobiDB-lite"/>
    </source>
</evidence>
<reference evidence="2 3" key="1">
    <citation type="submission" date="2006-06" db="EMBL/GenBank/DDBJ databases">
        <authorList>
            <person name="Moran M.A."/>
            <person name="Ferriera S."/>
            <person name="Johnson J."/>
            <person name="Kravitz S."/>
            <person name="Beeson K."/>
            <person name="Sutton G."/>
            <person name="Rogers Y.-H."/>
            <person name="Friedman R."/>
            <person name="Frazier M."/>
            <person name="Venter J.C."/>
        </authorList>
    </citation>
    <scope>NUCLEOTIDE SEQUENCE [LARGE SCALE GENOMIC DNA]</scope>
    <source>
        <strain evidence="2 3">E-37</strain>
    </source>
</reference>
<sequence length="35" mass="4033">MSEPKSEERKIKLKSEQLPESKLRHGQQPPGCLSR</sequence>
<dbReference type="Proteomes" id="UP000005713">
    <property type="component" value="Unassembled WGS sequence"/>
</dbReference>
<evidence type="ECO:0000313" key="3">
    <source>
        <dbReference type="Proteomes" id="UP000005713"/>
    </source>
</evidence>
<dbReference type="AlphaFoldDB" id="A3JX18"/>
<feature type="compositionally biased region" description="Basic and acidic residues" evidence="1">
    <location>
        <begin position="1"/>
        <end position="23"/>
    </location>
</feature>
<organism evidence="2 3">
    <name type="scientific">Sagittula stellata (strain ATCC 700073 / DSM 11524 / E-37)</name>
    <dbReference type="NCBI Taxonomy" id="388399"/>
    <lineage>
        <taxon>Bacteria</taxon>
        <taxon>Pseudomonadati</taxon>
        <taxon>Pseudomonadota</taxon>
        <taxon>Alphaproteobacteria</taxon>
        <taxon>Rhodobacterales</taxon>
        <taxon>Roseobacteraceae</taxon>
        <taxon>Sagittula</taxon>
    </lineage>
</organism>
<evidence type="ECO:0000313" key="2">
    <source>
        <dbReference type="EMBL" id="EBA10054.1"/>
    </source>
</evidence>